<dbReference type="EMBL" id="JAWDJX010000017">
    <property type="protein sequence ID" value="KAK3053198.1"/>
    <property type="molecule type" value="Genomic_DNA"/>
</dbReference>
<sequence>MALAHNGIIRGLNSIYLQSTHLPQDKTIQRDFLIYCQCWCESMHHHHDAEEENFFPNIEKISGVEGLMQQNVDQHAAFTPGFEDFQKYAQTCKPEDYDGQKLRSLVEAFAEPLTRHLNDEIDTLRALDKYDSEKVRQAYKGLEKLLMATDNQRIAPLVFGTADRSFEGGMHDFPSVPFFVPKYHGAWRFNPTTAWRDRRELAYIK</sequence>
<dbReference type="Pfam" id="PF01814">
    <property type="entry name" value="Hemerythrin"/>
    <property type="match status" value="1"/>
</dbReference>
<name>A0AAJ0DMH5_9PEZI</name>
<gene>
    <name evidence="2" type="ORF">LTR09_005824</name>
</gene>
<reference evidence="2" key="1">
    <citation type="submission" date="2023-04" db="EMBL/GenBank/DDBJ databases">
        <title>Black Yeasts Isolated from many extreme environments.</title>
        <authorList>
            <person name="Coleine C."/>
            <person name="Stajich J.E."/>
            <person name="Selbmann L."/>
        </authorList>
    </citation>
    <scope>NUCLEOTIDE SEQUENCE</scope>
    <source>
        <strain evidence="2">CCFEE 5312</strain>
    </source>
</reference>
<evidence type="ECO:0000313" key="3">
    <source>
        <dbReference type="Proteomes" id="UP001271007"/>
    </source>
</evidence>
<protein>
    <recommendedName>
        <fullName evidence="1">Hemerythrin-like domain-containing protein</fullName>
    </recommendedName>
</protein>
<evidence type="ECO:0000313" key="2">
    <source>
        <dbReference type="EMBL" id="KAK3053198.1"/>
    </source>
</evidence>
<dbReference type="InterPro" id="IPR012312">
    <property type="entry name" value="Hemerythrin-like"/>
</dbReference>
<dbReference type="AlphaFoldDB" id="A0AAJ0DMH5"/>
<keyword evidence="3" id="KW-1185">Reference proteome</keyword>
<accession>A0AAJ0DMH5</accession>
<dbReference type="CDD" id="cd12108">
    <property type="entry name" value="Hr-like"/>
    <property type="match status" value="1"/>
</dbReference>
<dbReference type="PANTHER" id="PTHR38048:SF2">
    <property type="entry name" value="HEMERYTHRIN-LIKE DOMAIN-CONTAINING PROTEIN"/>
    <property type="match status" value="1"/>
</dbReference>
<dbReference type="PANTHER" id="PTHR38048">
    <property type="entry name" value="EXPRESSED PROTEIN"/>
    <property type="match status" value="1"/>
</dbReference>
<dbReference type="Gene3D" id="1.20.120.520">
    <property type="entry name" value="nmb1532 protein domain like"/>
    <property type="match status" value="1"/>
</dbReference>
<evidence type="ECO:0000259" key="1">
    <source>
        <dbReference type="Pfam" id="PF01814"/>
    </source>
</evidence>
<organism evidence="2 3">
    <name type="scientific">Extremus antarcticus</name>
    <dbReference type="NCBI Taxonomy" id="702011"/>
    <lineage>
        <taxon>Eukaryota</taxon>
        <taxon>Fungi</taxon>
        <taxon>Dikarya</taxon>
        <taxon>Ascomycota</taxon>
        <taxon>Pezizomycotina</taxon>
        <taxon>Dothideomycetes</taxon>
        <taxon>Dothideomycetidae</taxon>
        <taxon>Mycosphaerellales</taxon>
        <taxon>Extremaceae</taxon>
        <taxon>Extremus</taxon>
    </lineage>
</organism>
<dbReference type="InterPro" id="IPR053206">
    <property type="entry name" value="Dimeric_xanthone_biosynth"/>
</dbReference>
<feature type="domain" description="Hemerythrin-like" evidence="1">
    <location>
        <begin position="4"/>
        <end position="123"/>
    </location>
</feature>
<dbReference type="Proteomes" id="UP001271007">
    <property type="component" value="Unassembled WGS sequence"/>
</dbReference>
<comment type="caution">
    <text evidence="2">The sequence shown here is derived from an EMBL/GenBank/DDBJ whole genome shotgun (WGS) entry which is preliminary data.</text>
</comment>
<proteinExistence type="predicted"/>